<evidence type="ECO:0000313" key="2">
    <source>
        <dbReference type="Proteomes" id="UP001176941"/>
    </source>
</evidence>
<gene>
    <name evidence="1" type="ORF">MRATA1EN1_LOCUS26594</name>
</gene>
<evidence type="ECO:0000313" key="1">
    <source>
        <dbReference type="EMBL" id="CAI9177632.1"/>
    </source>
</evidence>
<keyword evidence="2" id="KW-1185">Reference proteome</keyword>
<dbReference type="EMBL" id="OX459943">
    <property type="protein sequence ID" value="CAI9177632.1"/>
    <property type="molecule type" value="Genomic_DNA"/>
</dbReference>
<protein>
    <submittedName>
        <fullName evidence="1">Uncharacterized protein</fullName>
    </submittedName>
</protein>
<name>A0ABN8ZUK2_RANTA</name>
<reference evidence="1" key="1">
    <citation type="submission" date="2023-04" db="EMBL/GenBank/DDBJ databases">
        <authorList>
            <consortium name="ELIXIR-Norway"/>
        </authorList>
    </citation>
    <scope>NUCLEOTIDE SEQUENCE [LARGE SCALE GENOMIC DNA]</scope>
</reference>
<accession>A0ABN8ZUK2</accession>
<proteinExistence type="predicted"/>
<sequence length="125" mass="13946">MVLAGPEVLAILPQPCPAPSTIPYLVRGRHLCPAPFLGPGALLVWIADFLPSFLPSFLPMPLGLRPLPLNPEDCAENGPLGLLRTLTICTLQVDLIYLFCEKEETEKYFIICRDSKLYPNQERQQ</sequence>
<organism evidence="1 2">
    <name type="scientific">Rangifer tarandus platyrhynchus</name>
    <name type="common">Svalbard reindeer</name>
    <dbReference type="NCBI Taxonomy" id="3082113"/>
    <lineage>
        <taxon>Eukaryota</taxon>
        <taxon>Metazoa</taxon>
        <taxon>Chordata</taxon>
        <taxon>Craniata</taxon>
        <taxon>Vertebrata</taxon>
        <taxon>Euteleostomi</taxon>
        <taxon>Mammalia</taxon>
        <taxon>Eutheria</taxon>
        <taxon>Laurasiatheria</taxon>
        <taxon>Artiodactyla</taxon>
        <taxon>Ruminantia</taxon>
        <taxon>Pecora</taxon>
        <taxon>Cervidae</taxon>
        <taxon>Odocoileinae</taxon>
        <taxon>Rangifer</taxon>
    </lineage>
</organism>
<dbReference type="Proteomes" id="UP001176941">
    <property type="component" value="Chromosome 7"/>
</dbReference>